<dbReference type="InterPro" id="IPR052336">
    <property type="entry name" value="MlaD_Phospholipid_Transporter"/>
</dbReference>
<feature type="compositionally biased region" description="Pro residues" evidence="1">
    <location>
        <begin position="389"/>
        <end position="403"/>
    </location>
</feature>
<evidence type="ECO:0000313" key="5">
    <source>
        <dbReference type="EMBL" id="NMI01144.1"/>
    </source>
</evidence>
<evidence type="ECO:0000313" key="6">
    <source>
        <dbReference type="Proteomes" id="UP000820669"/>
    </source>
</evidence>
<organism evidence="5 6">
    <name type="scientific">Pseudonocardia acidicola</name>
    <dbReference type="NCBI Taxonomy" id="2724939"/>
    <lineage>
        <taxon>Bacteria</taxon>
        <taxon>Bacillati</taxon>
        <taxon>Actinomycetota</taxon>
        <taxon>Actinomycetes</taxon>
        <taxon>Pseudonocardiales</taxon>
        <taxon>Pseudonocardiaceae</taxon>
        <taxon>Pseudonocardia</taxon>
    </lineage>
</organism>
<keyword evidence="2" id="KW-0472">Membrane</keyword>
<evidence type="ECO:0000256" key="2">
    <source>
        <dbReference type="SAM" id="Phobius"/>
    </source>
</evidence>
<evidence type="ECO:0000256" key="1">
    <source>
        <dbReference type="SAM" id="MobiDB-lite"/>
    </source>
</evidence>
<dbReference type="PANTHER" id="PTHR33371">
    <property type="entry name" value="INTERMEMBRANE PHOSPHOLIPID TRANSPORT SYSTEM BINDING PROTEIN MLAD-RELATED"/>
    <property type="match status" value="1"/>
</dbReference>
<proteinExistence type="predicted"/>
<keyword evidence="2" id="KW-0812">Transmembrane</keyword>
<dbReference type="Pfam" id="PF11887">
    <property type="entry name" value="Mce4_CUP1"/>
    <property type="match status" value="1"/>
</dbReference>
<sequence>MAFTGTDRRRLQIVALVAVVAVLVASGAWIVLRSPGRTLTAYFTSASGLFPDNSVRVLGVPVGTITKVTPEGTRVRVDMDITDPDLKIPADVKAAVVSPSLVTGNYVQLTPTYSGGPQMADGGEIPVDRTAVPLGVDDLARTASDLAKQLGPQGLNSQGALSDALNVGAQNLGGNGQALNDTIRNLGDLSGTLAGSRQDLFGTITELQKFTSTIAANDGQVREFNSRLADVSGLLAGERQDLGSALSELSVALGDVASFVQDNRATLKSNVDKLTGITQTLVDQQKALAEVFDIAPAALSNLANAYNGSSGTLDTRANINELTMPPVVLICEMIQRGAPQGLPPGLADTCKGLEPITSGAVKLPSAAQVITALQSGSPPPVPGLALPTEPAPSAPAPAPGGNR</sequence>
<evidence type="ECO:0000259" key="3">
    <source>
        <dbReference type="Pfam" id="PF02470"/>
    </source>
</evidence>
<dbReference type="InterPro" id="IPR024516">
    <property type="entry name" value="Mce_C"/>
</dbReference>
<gene>
    <name evidence="5" type="ORF">HF526_28150</name>
</gene>
<keyword evidence="6" id="KW-1185">Reference proteome</keyword>
<feature type="region of interest" description="Disordered" evidence="1">
    <location>
        <begin position="373"/>
        <end position="403"/>
    </location>
</feature>
<dbReference type="InterPro" id="IPR003399">
    <property type="entry name" value="Mce/MlaD"/>
</dbReference>
<protein>
    <submittedName>
        <fullName evidence="5">MCE family protein</fullName>
    </submittedName>
</protein>
<feature type="domain" description="Mammalian cell entry C-terminal" evidence="4">
    <location>
        <begin position="118"/>
        <end position="309"/>
    </location>
</feature>
<feature type="transmembrane region" description="Helical" evidence="2">
    <location>
        <begin position="12"/>
        <end position="32"/>
    </location>
</feature>
<feature type="domain" description="Mce/MlaD" evidence="3">
    <location>
        <begin position="36"/>
        <end position="111"/>
    </location>
</feature>
<dbReference type="InterPro" id="IPR005693">
    <property type="entry name" value="Mce"/>
</dbReference>
<dbReference type="PANTHER" id="PTHR33371:SF4">
    <property type="entry name" value="INTERMEMBRANE PHOSPHOLIPID TRANSPORT SYSTEM BINDING PROTEIN MLAD"/>
    <property type="match status" value="1"/>
</dbReference>
<accession>A0ABX1SLX6</accession>
<comment type="caution">
    <text evidence="5">The sequence shown here is derived from an EMBL/GenBank/DDBJ whole genome shotgun (WGS) entry which is preliminary data.</text>
</comment>
<evidence type="ECO:0000259" key="4">
    <source>
        <dbReference type="Pfam" id="PF11887"/>
    </source>
</evidence>
<name>A0ABX1SLX6_9PSEU</name>
<dbReference type="EMBL" id="JAAXLA010000075">
    <property type="protein sequence ID" value="NMI01144.1"/>
    <property type="molecule type" value="Genomic_DNA"/>
</dbReference>
<dbReference type="RefSeq" id="WP_169384607.1">
    <property type="nucleotide sequence ID" value="NZ_JAAXLA010000075.1"/>
</dbReference>
<dbReference type="Proteomes" id="UP000820669">
    <property type="component" value="Unassembled WGS sequence"/>
</dbReference>
<dbReference type="NCBIfam" id="TIGR00996">
    <property type="entry name" value="Mtu_fam_mce"/>
    <property type="match status" value="1"/>
</dbReference>
<keyword evidence="2" id="KW-1133">Transmembrane helix</keyword>
<dbReference type="Pfam" id="PF02470">
    <property type="entry name" value="MlaD"/>
    <property type="match status" value="1"/>
</dbReference>
<reference evidence="5 6" key="1">
    <citation type="submission" date="2020-04" db="EMBL/GenBank/DDBJ databases">
        <authorList>
            <person name="Klaysubun C."/>
            <person name="Duangmal K."/>
            <person name="Lipun K."/>
        </authorList>
    </citation>
    <scope>NUCLEOTIDE SEQUENCE [LARGE SCALE GENOMIC DNA]</scope>
    <source>
        <strain evidence="5 6">K10HN5</strain>
    </source>
</reference>